<protein>
    <recommendedName>
        <fullName evidence="3">SWIM-type domain-containing protein</fullName>
    </recommendedName>
</protein>
<keyword evidence="2" id="KW-1185">Reference proteome</keyword>
<dbReference type="Proteomes" id="UP001420932">
    <property type="component" value="Unassembled WGS sequence"/>
</dbReference>
<dbReference type="EMBL" id="JBBNAF010000011">
    <property type="protein sequence ID" value="KAK9098417.1"/>
    <property type="molecule type" value="Genomic_DNA"/>
</dbReference>
<evidence type="ECO:0008006" key="3">
    <source>
        <dbReference type="Google" id="ProtNLM"/>
    </source>
</evidence>
<sequence>MYLKAHKYQHYLYSNIISFVARHALDVISKEARTVSESVGLDKAICRCVLRVTHGLPCAHEIVVHLLGNNPITLDEVHPNWKKLNMTSLRPH</sequence>
<reference evidence="1 2" key="1">
    <citation type="submission" date="2024-01" db="EMBL/GenBank/DDBJ databases">
        <title>Genome assemblies of Stephania.</title>
        <authorList>
            <person name="Yang L."/>
        </authorList>
    </citation>
    <scope>NUCLEOTIDE SEQUENCE [LARGE SCALE GENOMIC DNA]</scope>
    <source>
        <strain evidence="1">YNDBR</strain>
        <tissue evidence="1">Leaf</tissue>
    </source>
</reference>
<evidence type="ECO:0000313" key="2">
    <source>
        <dbReference type="Proteomes" id="UP001420932"/>
    </source>
</evidence>
<name>A0AAP0EX24_9MAGN</name>
<dbReference type="AlphaFoldDB" id="A0AAP0EX24"/>
<evidence type="ECO:0000313" key="1">
    <source>
        <dbReference type="EMBL" id="KAK9098417.1"/>
    </source>
</evidence>
<organism evidence="1 2">
    <name type="scientific">Stephania yunnanensis</name>
    <dbReference type="NCBI Taxonomy" id="152371"/>
    <lineage>
        <taxon>Eukaryota</taxon>
        <taxon>Viridiplantae</taxon>
        <taxon>Streptophyta</taxon>
        <taxon>Embryophyta</taxon>
        <taxon>Tracheophyta</taxon>
        <taxon>Spermatophyta</taxon>
        <taxon>Magnoliopsida</taxon>
        <taxon>Ranunculales</taxon>
        <taxon>Menispermaceae</taxon>
        <taxon>Menispermoideae</taxon>
        <taxon>Cissampelideae</taxon>
        <taxon>Stephania</taxon>
    </lineage>
</organism>
<proteinExistence type="predicted"/>
<accession>A0AAP0EX24</accession>
<gene>
    <name evidence="1" type="ORF">Syun_025462</name>
</gene>
<comment type="caution">
    <text evidence="1">The sequence shown here is derived from an EMBL/GenBank/DDBJ whole genome shotgun (WGS) entry which is preliminary data.</text>
</comment>